<evidence type="ECO:0000313" key="2">
    <source>
        <dbReference type="Proteomes" id="UP000593577"/>
    </source>
</evidence>
<sequence length="138" mass="15421">MGILVDGSVVIRSIQFANWVAVCGDLLSVAPETIYGGRIEMNWIRKNFAGLDEDLTERSKRTQLGVCHAGNIVLRDVSKVIPDELFVNPNAWHVTVPLVMYAIIEMHETNIVLQTLGFRQSISVAPQDLDDLHPINLR</sequence>
<organism evidence="1 2">
    <name type="scientific">Gossypium aridum</name>
    <name type="common">American cotton</name>
    <name type="synonym">Erioxylum aridum</name>
    <dbReference type="NCBI Taxonomy" id="34290"/>
    <lineage>
        <taxon>Eukaryota</taxon>
        <taxon>Viridiplantae</taxon>
        <taxon>Streptophyta</taxon>
        <taxon>Embryophyta</taxon>
        <taxon>Tracheophyta</taxon>
        <taxon>Spermatophyta</taxon>
        <taxon>Magnoliopsida</taxon>
        <taxon>eudicotyledons</taxon>
        <taxon>Gunneridae</taxon>
        <taxon>Pentapetalae</taxon>
        <taxon>rosids</taxon>
        <taxon>malvids</taxon>
        <taxon>Malvales</taxon>
        <taxon>Malvaceae</taxon>
        <taxon>Malvoideae</taxon>
        <taxon>Gossypium</taxon>
    </lineage>
</organism>
<dbReference type="AlphaFoldDB" id="A0A7J8XNB5"/>
<protein>
    <submittedName>
        <fullName evidence="1">Uncharacterized protein</fullName>
    </submittedName>
</protein>
<reference evidence="1 2" key="1">
    <citation type="journal article" date="2019" name="Genome Biol. Evol.">
        <title>Insights into the evolution of the New World diploid cottons (Gossypium, subgenus Houzingenia) based on genome sequencing.</title>
        <authorList>
            <person name="Grover C.E."/>
            <person name="Arick M.A. 2nd"/>
            <person name="Thrash A."/>
            <person name="Conover J.L."/>
            <person name="Sanders W.S."/>
            <person name="Peterson D.G."/>
            <person name="Frelichowski J.E."/>
            <person name="Scheffler J.A."/>
            <person name="Scheffler B.E."/>
            <person name="Wendel J.F."/>
        </authorList>
    </citation>
    <scope>NUCLEOTIDE SEQUENCE [LARGE SCALE GENOMIC DNA]</scope>
    <source>
        <strain evidence="1">185</strain>
        <tissue evidence="1">Leaf</tissue>
    </source>
</reference>
<dbReference type="EMBL" id="JABFAA010000008">
    <property type="protein sequence ID" value="MBA0688219.1"/>
    <property type="molecule type" value="Genomic_DNA"/>
</dbReference>
<keyword evidence="2" id="KW-1185">Reference proteome</keyword>
<dbReference type="Proteomes" id="UP000593577">
    <property type="component" value="Unassembled WGS sequence"/>
</dbReference>
<name>A0A7J8XNB5_GOSAI</name>
<proteinExistence type="predicted"/>
<gene>
    <name evidence="1" type="ORF">Goari_006022</name>
</gene>
<evidence type="ECO:0000313" key="1">
    <source>
        <dbReference type="EMBL" id="MBA0688219.1"/>
    </source>
</evidence>
<accession>A0A7J8XNB5</accession>
<comment type="caution">
    <text evidence="1">The sequence shown here is derived from an EMBL/GenBank/DDBJ whole genome shotgun (WGS) entry which is preliminary data.</text>
</comment>